<proteinExistence type="predicted"/>
<comment type="caution">
    <text evidence="1">The sequence shown here is derived from an EMBL/GenBank/DDBJ whole genome shotgun (WGS) entry which is preliminary data.</text>
</comment>
<accession>A0ABV2LWA6</accession>
<reference evidence="1 2" key="1">
    <citation type="submission" date="2024-06" db="EMBL/GenBank/DDBJ databases">
        <title>Genomic Encyclopedia of Type Strains, Phase IV (KMG-IV): sequencing the most valuable type-strain genomes for metagenomic binning, comparative biology and taxonomic classification.</title>
        <authorList>
            <person name="Goeker M."/>
        </authorList>
    </citation>
    <scope>NUCLEOTIDE SEQUENCE [LARGE SCALE GENOMIC DNA]</scope>
    <source>
        <strain evidence="1 2">DSM 29388</strain>
    </source>
</reference>
<sequence length="193" mass="22749">MHFFFNFNEDIPEQFHSEETQKPPTECSVCGNDFGHKHYFIEKAYQKTYDNQNFELSFEYAICERCKKDMMLSISKESMEKIQEYAMQIGAPMNMKDSTREKIDLEFMLNHCIATGKSIEELKEYHLVGIFKEGKLVQLPMLYGEDFIEEYSELLSEETKGFFDDFFNHITVLPPSLAKLLEDEKPSKRPVFI</sequence>
<name>A0ABV2LWA6_9FLAO</name>
<evidence type="ECO:0000313" key="2">
    <source>
        <dbReference type="Proteomes" id="UP001549146"/>
    </source>
</evidence>
<evidence type="ECO:0000313" key="1">
    <source>
        <dbReference type="EMBL" id="MET3732830.1"/>
    </source>
</evidence>
<evidence type="ECO:0008006" key="3">
    <source>
        <dbReference type="Google" id="ProtNLM"/>
    </source>
</evidence>
<protein>
    <recommendedName>
        <fullName evidence="3">YgiT-type zinc finger domain-containing protein</fullName>
    </recommendedName>
</protein>
<gene>
    <name evidence="1" type="ORF">ABID46_002421</name>
</gene>
<dbReference type="RefSeq" id="WP_354510423.1">
    <property type="nucleotide sequence ID" value="NZ_JBEPMO010000020.1"/>
</dbReference>
<organism evidence="1 2">
    <name type="scientific">Moheibacter stercoris</name>
    <dbReference type="NCBI Taxonomy" id="1628251"/>
    <lineage>
        <taxon>Bacteria</taxon>
        <taxon>Pseudomonadati</taxon>
        <taxon>Bacteroidota</taxon>
        <taxon>Flavobacteriia</taxon>
        <taxon>Flavobacteriales</taxon>
        <taxon>Weeksellaceae</taxon>
        <taxon>Moheibacter</taxon>
    </lineage>
</organism>
<dbReference type="Proteomes" id="UP001549146">
    <property type="component" value="Unassembled WGS sequence"/>
</dbReference>
<dbReference type="EMBL" id="JBEPMO010000020">
    <property type="protein sequence ID" value="MET3732830.1"/>
    <property type="molecule type" value="Genomic_DNA"/>
</dbReference>
<keyword evidence="2" id="KW-1185">Reference proteome</keyword>